<dbReference type="GO" id="GO:0030001">
    <property type="term" value="P:metal ion transport"/>
    <property type="evidence" value="ECO:0007669"/>
    <property type="project" value="TreeGrafter"/>
</dbReference>
<protein>
    <recommendedName>
        <fullName evidence="5">TRPM-like domain-containing protein</fullName>
    </recommendedName>
</protein>
<evidence type="ECO:0000256" key="3">
    <source>
        <dbReference type="ARBA" id="ARBA00022989"/>
    </source>
</evidence>
<dbReference type="PANTHER" id="PTHR13800">
    <property type="entry name" value="TRANSIENT RECEPTOR POTENTIAL CATION CHANNEL, SUBFAMILY M, MEMBER 6"/>
    <property type="match status" value="1"/>
</dbReference>
<feature type="non-terminal residue" evidence="6">
    <location>
        <position position="238"/>
    </location>
</feature>
<dbReference type="PANTHER" id="PTHR13800:SF1">
    <property type="entry name" value="TRANSIENT RECEPTOR POTENTIAL CATION CHANNEL TRPM"/>
    <property type="match status" value="1"/>
</dbReference>
<dbReference type="Proteomes" id="UP000194236">
    <property type="component" value="Unassembled WGS sequence"/>
</dbReference>
<comment type="caution">
    <text evidence="6">The sequence shown here is derived from an EMBL/GenBank/DDBJ whole genome shotgun (WGS) entry which is preliminary data.</text>
</comment>
<dbReference type="Pfam" id="PF25508">
    <property type="entry name" value="TRPM2"/>
    <property type="match status" value="1"/>
</dbReference>
<proteinExistence type="predicted"/>
<comment type="subcellular location">
    <subcellularLocation>
        <location evidence="1">Membrane</location>
        <topology evidence="1">Multi-pass membrane protein</topology>
    </subcellularLocation>
</comment>
<keyword evidence="2" id="KW-0812">Transmembrane</keyword>
<gene>
    <name evidence="6" type="ORF">BLA29_010612</name>
</gene>
<evidence type="ECO:0000313" key="6">
    <source>
        <dbReference type="EMBL" id="OTF76356.1"/>
    </source>
</evidence>
<reference evidence="6 7" key="1">
    <citation type="submission" date="2017-03" db="EMBL/GenBank/DDBJ databases">
        <title>Genome Survey of Euroglyphus maynei.</title>
        <authorList>
            <person name="Arlian L.G."/>
            <person name="Morgan M.S."/>
            <person name="Rider S.D."/>
        </authorList>
    </citation>
    <scope>NUCLEOTIDE SEQUENCE [LARGE SCALE GENOMIC DNA]</scope>
    <source>
        <strain evidence="6">Arlian Lab</strain>
        <tissue evidence="6">Whole body</tissue>
    </source>
</reference>
<evidence type="ECO:0000313" key="7">
    <source>
        <dbReference type="Proteomes" id="UP000194236"/>
    </source>
</evidence>
<keyword evidence="4" id="KW-0472">Membrane</keyword>
<evidence type="ECO:0000256" key="4">
    <source>
        <dbReference type="ARBA" id="ARBA00023136"/>
    </source>
</evidence>
<evidence type="ECO:0000256" key="2">
    <source>
        <dbReference type="ARBA" id="ARBA00022692"/>
    </source>
</evidence>
<name>A0A1Y3B9W2_EURMA</name>
<dbReference type="AlphaFoldDB" id="A0A1Y3B9W2"/>
<dbReference type="OrthoDB" id="301415at2759"/>
<organism evidence="6 7">
    <name type="scientific">Euroglyphus maynei</name>
    <name type="common">Mayne's house dust mite</name>
    <dbReference type="NCBI Taxonomy" id="6958"/>
    <lineage>
        <taxon>Eukaryota</taxon>
        <taxon>Metazoa</taxon>
        <taxon>Ecdysozoa</taxon>
        <taxon>Arthropoda</taxon>
        <taxon>Chelicerata</taxon>
        <taxon>Arachnida</taxon>
        <taxon>Acari</taxon>
        <taxon>Acariformes</taxon>
        <taxon>Sarcoptiformes</taxon>
        <taxon>Astigmata</taxon>
        <taxon>Psoroptidia</taxon>
        <taxon>Analgoidea</taxon>
        <taxon>Pyroglyphidae</taxon>
        <taxon>Pyroglyphinae</taxon>
        <taxon>Euroglyphus</taxon>
    </lineage>
</organism>
<evidence type="ECO:0000256" key="1">
    <source>
        <dbReference type="ARBA" id="ARBA00004141"/>
    </source>
</evidence>
<dbReference type="InterPro" id="IPR050927">
    <property type="entry name" value="TRPM"/>
</dbReference>
<evidence type="ECO:0000259" key="5">
    <source>
        <dbReference type="Pfam" id="PF25508"/>
    </source>
</evidence>
<sequence>LTKQHRRQDGREYLILLDTYNINQGNLTNLREYLLNAILKSKHRNVDQPYGEQFSKDFDLIVDWNCATVARNTLFSMNSVNLNGLIKSKFLGILTRRDREEFVELFLANGFQLHKFLTPSKLSRLFRMIHDEEFFHAVCWETVLSKSPVDRQSKFFIETDLNWLLEFGTGLQNLVKIGKCVRFIDSTLFNVFFADELYLNASDFIEDSLVAERKALTLLTMWAVVQNRYELVEILWKY</sequence>
<dbReference type="GO" id="GO:0005261">
    <property type="term" value="F:monoatomic cation channel activity"/>
    <property type="evidence" value="ECO:0007669"/>
    <property type="project" value="TreeGrafter"/>
</dbReference>
<keyword evidence="7" id="KW-1185">Reference proteome</keyword>
<keyword evidence="3" id="KW-1133">Transmembrane helix</keyword>
<accession>A0A1Y3B9W2</accession>
<dbReference type="EMBL" id="MUJZ01037854">
    <property type="protein sequence ID" value="OTF76356.1"/>
    <property type="molecule type" value="Genomic_DNA"/>
</dbReference>
<feature type="domain" description="TRPM-like" evidence="5">
    <location>
        <begin position="97"/>
        <end position="237"/>
    </location>
</feature>
<dbReference type="InterPro" id="IPR057366">
    <property type="entry name" value="TRPM-like"/>
</dbReference>
<feature type="non-terminal residue" evidence="6">
    <location>
        <position position="1"/>
    </location>
</feature>
<dbReference type="GO" id="GO:0005886">
    <property type="term" value="C:plasma membrane"/>
    <property type="evidence" value="ECO:0007669"/>
    <property type="project" value="TreeGrafter"/>
</dbReference>